<sequence length="106" mass="11401">MQEAIKVAESALEKIETEEDLAAAIAVLQSAIDGLEESSGEEPTEPGNSEDVDKDDTNQDGAVADSDNELPKTATTIFNWLALGFVFISLAFVLFVVSNRRGKQNI</sequence>
<evidence type="ECO:0000313" key="3">
    <source>
        <dbReference type="EMBL" id="MDY0409246.1"/>
    </source>
</evidence>
<accession>A0ABU5CSD8</accession>
<proteinExistence type="predicted"/>
<reference evidence="3 4" key="1">
    <citation type="submission" date="2023-10" db="EMBL/GenBank/DDBJ databases">
        <title>Virgibacillus soli CC-YMP-6 genome.</title>
        <authorList>
            <person name="Miliotis G."/>
            <person name="Sengupta P."/>
            <person name="Hameed A."/>
            <person name="Chuvochina M."/>
            <person name="Mcdonagh F."/>
            <person name="Simpson A.C."/>
            <person name="Singh N.K."/>
            <person name="Rekha P.D."/>
            <person name="Raman K."/>
            <person name="Hugenholtz P."/>
            <person name="Venkateswaran K."/>
        </authorList>
    </citation>
    <scope>NUCLEOTIDE SEQUENCE [LARGE SCALE GENOMIC DNA]</scope>
    <source>
        <strain evidence="3 4">CC-YMP-6</strain>
    </source>
</reference>
<feature type="compositionally biased region" description="Acidic residues" evidence="1">
    <location>
        <begin position="34"/>
        <end position="54"/>
    </location>
</feature>
<keyword evidence="4" id="KW-1185">Reference proteome</keyword>
<name>A0ABU5CSD8_9BACI</name>
<feature type="transmembrane region" description="Helical" evidence="2">
    <location>
        <begin position="77"/>
        <end position="97"/>
    </location>
</feature>
<evidence type="ECO:0000256" key="1">
    <source>
        <dbReference type="SAM" id="MobiDB-lite"/>
    </source>
</evidence>
<feature type="region of interest" description="Disordered" evidence="1">
    <location>
        <begin position="34"/>
        <end position="68"/>
    </location>
</feature>
<comment type="caution">
    <text evidence="3">The sequence shown here is derived from an EMBL/GenBank/DDBJ whole genome shotgun (WGS) entry which is preliminary data.</text>
</comment>
<dbReference type="Proteomes" id="UP001275315">
    <property type="component" value="Unassembled WGS sequence"/>
</dbReference>
<keyword evidence="2" id="KW-0812">Transmembrane</keyword>
<dbReference type="NCBIfam" id="TIGR01167">
    <property type="entry name" value="LPXTG_anchor"/>
    <property type="match status" value="1"/>
</dbReference>
<evidence type="ECO:0000256" key="2">
    <source>
        <dbReference type="SAM" id="Phobius"/>
    </source>
</evidence>
<keyword evidence="2" id="KW-0472">Membrane</keyword>
<keyword evidence="2" id="KW-1133">Transmembrane helix</keyword>
<dbReference type="EMBL" id="JAWDIQ010000002">
    <property type="protein sequence ID" value="MDY0409246.1"/>
    <property type="molecule type" value="Genomic_DNA"/>
</dbReference>
<protein>
    <submittedName>
        <fullName evidence="3">LPXTG cell wall anchor domain-containing protein</fullName>
    </submittedName>
</protein>
<evidence type="ECO:0000313" key="4">
    <source>
        <dbReference type="Proteomes" id="UP001275315"/>
    </source>
</evidence>
<dbReference type="RefSeq" id="WP_320380050.1">
    <property type="nucleotide sequence ID" value="NZ_JAWDIQ010000002.1"/>
</dbReference>
<gene>
    <name evidence="3" type="ORF">RWD45_12555</name>
</gene>
<organism evidence="3 4">
    <name type="scientific">Paracerasibacillus soli</name>
    <dbReference type="NCBI Taxonomy" id="480284"/>
    <lineage>
        <taxon>Bacteria</taxon>
        <taxon>Bacillati</taxon>
        <taxon>Bacillota</taxon>
        <taxon>Bacilli</taxon>
        <taxon>Bacillales</taxon>
        <taxon>Bacillaceae</taxon>
        <taxon>Paracerasibacillus</taxon>
    </lineage>
</organism>